<dbReference type="Pfam" id="PF12689">
    <property type="entry name" value="Acid_PPase"/>
    <property type="match status" value="1"/>
</dbReference>
<dbReference type="NCBIfam" id="TIGR01685">
    <property type="entry name" value="MDP-1"/>
    <property type="match status" value="1"/>
</dbReference>
<dbReference type="Gene3D" id="3.40.50.1000">
    <property type="entry name" value="HAD superfamily/HAD-like"/>
    <property type="match status" value="1"/>
</dbReference>
<evidence type="ECO:0000313" key="1">
    <source>
        <dbReference type="EMBL" id="QGR19437.1"/>
    </source>
</evidence>
<dbReference type="InterPro" id="IPR023214">
    <property type="entry name" value="HAD_sf"/>
</dbReference>
<dbReference type="GO" id="GO:0003993">
    <property type="term" value="F:acid phosphatase activity"/>
    <property type="evidence" value="ECO:0007669"/>
    <property type="project" value="TreeGrafter"/>
</dbReference>
<accession>A0A650CPM2</accession>
<dbReference type="Proteomes" id="UP000423396">
    <property type="component" value="Chromosome"/>
</dbReference>
<dbReference type="InterPro" id="IPR010033">
    <property type="entry name" value="HAD_SF_ppase_IIIC"/>
</dbReference>
<dbReference type="KEGG" id="sazo:D1868_05185"/>
<keyword evidence="2" id="KW-1185">Reference proteome</keyword>
<dbReference type="InterPro" id="IPR010036">
    <property type="entry name" value="MDP_1_eu_arc"/>
</dbReference>
<dbReference type="PANTHER" id="PTHR17901">
    <property type="entry name" value="MAGNESIUM-DEPENDENT PHOSPHATASE 1 MDP1"/>
    <property type="match status" value="1"/>
</dbReference>
<dbReference type="PANTHER" id="PTHR17901:SF14">
    <property type="entry name" value="MAGNESIUM-DEPENDENT PHOSPHATASE 1"/>
    <property type="match status" value="1"/>
</dbReference>
<dbReference type="AlphaFoldDB" id="A0A650CPM2"/>
<proteinExistence type="predicted"/>
<reference evidence="1 2" key="1">
    <citation type="submission" date="2019-10" db="EMBL/GenBank/DDBJ databases">
        <title>Genome Sequences from Six Type Strain Members of the Archaeal Family Sulfolobaceae: Acidianus ambivalens, Acidianus infernus, Metallosphaera prunae, Stygiolobus azoricus, Sulfolobus metallicus, and Sulfurisphaera ohwakuensis.</title>
        <authorList>
            <person name="Counts J.A."/>
            <person name="Kelly R.M."/>
        </authorList>
    </citation>
    <scope>NUCLEOTIDE SEQUENCE [LARGE SCALE GENOMIC DNA]</scope>
    <source>
        <strain evidence="1 2">FC6</strain>
    </source>
</reference>
<name>A0A650CPM2_9CREN</name>
<dbReference type="OrthoDB" id="27736at2157"/>
<gene>
    <name evidence="1" type="ORF">D1868_05185</name>
</gene>
<protein>
    <submittedName>
        <fullName evidence="1">Magnesium-dependent phosphatase-1</fullName>
    </submittedName>
</protein>
<organism evidence="1 2">
    <name type="scientific">Stygiolobus azoricus</name>
    <dbReference type="NCBI Taxonomy" id="41675"/>
    <lineage>
        <taxon>Archaea</taxon>
        <taxon>Thermoproteota</taxon>
        <taxon>Thermoprotei</taxon>
        <taxon>Sulfolobales</taxon>
        <taxon>Sulfolobaceae</taxon>
        <taxon>Stygiolobus</taxon>
    </lineage>
</organism>
<dbReference type="NCBIfam" id="TIGR01681">
    <property type="entry name" value="HAD-SF-IIIC"/>
    <property type="match status" value="1"/>
</dbReference>
<dbReference type="EMBL" id="CP045483">
    <property type="protein sequence ID" value="QGR19437.1"/>
    <property type="molecule type" value="Genomic_DNA"/>
</dbReference>
<dbReference type="SUPFAM" id="SSF56784">
    <property type="entry name" value="HAD-like"/>
    <property type="match status" value="1"/>
</dbReference>
<dbReference type="RefSeq" id="WP_156006207.1">
    <property type="nucleotide sequence ID" value="NZ_CP045483.1"/>
</dbReference>
<sequence>MIKVVVFDADKTLWDHPNISNLKPPLKLVNENSLEDSSGSKVILFPGVRETLQELKDMGFYLVLATWNIPEKTEIVLSTLKLKNYFDLIVSREYPFKFIYISHIISLLRQSKKIEIKPEEILFVDDRRVHFGNTWLYVGNVNCLEMWGDINNHKQIIEKIKSIYNSKKLSEKNYSNI</sequence>
<dbReference type="GeneID" id="42798441"/>
<evidence type="ECO:0000313" key="2">
    <source>
        <dbReference type="Proteomes" id="UP000423396"/>
    </source>
</evidence>
<dbReference type="InterPro" id="IPR036412">
    <property type="entry name" value="HAD-like_sf"/>
</dbReference>